<dbReference type="InterPro" id="IPR009057">
    <property type="entry name" value="Homeodomain-like_sf"/>
</dbReference>
<dbReference type="Pfam" id="PF02805">
    <property type="entry name" value="Ada_Zn_binding"/>
    <property type="match status" value="1"/>
</dbReference>
<evidence type="ECO:0000313" key="13">
    <source>
        <dbReference type="Proteomes" id="UP001501588"/>
    </source>
</evidence>
<evidence type="ECO:0000256" key="7">
    <source>
        <dbReference type="ARBA" id="ARBA00023159"/>
    </source>
</evidence>
<dbReference type="InterPro" id="IPR004026">
    <property type="entry name" value="Ada_DNA_repair_Zn-bd"/>
</dbReference>
<dbReference type="SUPFAM" id="SSF57884">
    <property type="entry name" value="Ada DNA repair protein, N-terminal domain (N-Ada 10)"/>
    <property type="match status" value="1"/>
</dbReference>
<evidence type="ECO:0000256" key="3">
    <source>
        <dbReference type="ARBA" id="ARBA00022603"/>
    </source>
</evidence>
<evidence type="ECO:0000256" key="5">
    <source>
        <dbReference type="ARBA" id="ARBA00022763"/>
    </source>
</evidence>
<dbReference type="PIRSF" id="PIRSF000409">
    <property type="entry name" value="Ada"/>
    <property type="match status" value="1"/>
</dbReference>
<dbReference type="Proteomes" id="UP001501588">
    <property type="component" value="Unassembled WGS sequence"/>
</dbReference>
<comment type="catalytic activity">
    <reaction evidence="10">
        <text>a 6-O-methyl-2'-deoxyguanosine in DNA + L-cysteinyl-[protein] = S-methyl-L-cysteinyl-[protein] + a 2'-deoxyguanosine in DNA</text>
        <dbReference type="Rhea" id="RHEA:24000"/>
        <dbReference type="Rhea" id="RHEA-COMP:10131"/>
        <dbReference type="Rhea" id="RHEA-COMP:10132"/>
        <dbReference type="Rhea" id="RHEA-COMP:11367"/>
        <dbReference type="Rhea" id="RHEA-COMP:11368"/>
        <dbReference type="ChEBI" id="CHEBI:29950"/>
        <dbReference type="ChEBI" id="CHEBI:82612"/>
        <dbReference type="ChEBI" id="CHEBI:85445"/>
        <dbReference type="ChEBI" id="CHEBI:85448"/>
        <dbReference type="EC" id="2.1.1.63"/>
    </reaction>
</comment>
<keyword evidence="12" id="KW-0238">DNA-binding</keyword>
<dbReference type="Gene3D" id="1.10.10.10">
    <property type="entry name" value="Winged helix-like DNA-binding domain superfamily/Winged helix DNA-binding domain"/>
    <property type="match status" value="1"/>
</dbReference>
<dbReference type="InterPro" id="IPR035451">
    <property type="entry name" value="Ada-like_dom_sf"/>
</dbReference>
<evidence type="ECO:0000313" key="12">
    <source>
        <dbReference type="EMBL" id="GAA0566477.1"/>
    </source>
</evidence>
<evidence type="ECO:0000259" key="11">
    <source>
        <dbReference type="PROSITE" id="PS01124"/>
    </source>
</evidence>
<keyword evidence="4" id="KW-0808">Transferase</keyword>
<evidence type="ECO:0000256" key="9">
    <source>
        <dbReference type="ARBA" id="ARBA00023204"/>
    </source>
</evidence>
<keyword evidence="13" id="KW-1185">Reference proteome</keyword>
<evidence type="ECO:0000256" key="2">
    <source>
        <dbReference type="ARBA" id="ARBA00001947"/>
    </source>
</evidence>
<dbReference type="InterPro" id="IPR036217">
    <property type="entry name" value="MethylDNA_cys_MeTrfase_DNAb"/>
</dbReference>
<proteinExistence type="predicted"/>
<accession>A0ABN1EHF2</accession>
<comment type="cofactor">
    <cofactor evidence="2">
        <name>Zn(2+)</name>
        <dbReference type="ChEBI" id="CHEBI:29105"/>
    </cofactor>
</comment>
<dbReference type="Gene3D" id="3.30.160.70">
    <property type="entry name" value="Methylated DNA-protein cysteine methyltransferase domain"/>
    <property type="match status" value="1"/>
</dbReference>
<dbReference type="Gene3D" id="1.10.10.60">
    <property type="entry name" value="Homeodomain-like"/>
    <property type="match status" value="1"/>
</dbReference>
<dbReference type="NCBIfam" id="NF011964">
    <property type="entry name" value="PRK15435.1"/>
    <property type="match status" value="1"/>
</dbReference>
<evidence type="ECO:0000256" key="1">
    <source>
        <dbReference type="ARBA" id="ARBA00001286"/>
    </source>
</evidence>
<evidence type="ECO:0000256" key="10">
    <source>
        <dbReference type="ARBA" id="ARBA00049348"/>
    </source>
</evidence>
<gene>
    <name evidence="12" type="primary">ada</name>
    <name evidence="12" type="ORF">GCM10009416_00500</name>
</gene>
<dbReference type="Pfam" id="PF01035">
    <property type="entry name" value="DNA_binding_1"/>
    <property type="match status" value="1"/>
</dbReference>
<keyword evidence="8" id="KW-0804">Transcription</keyword>
<evidence type="ECO:0000256" key="4">
    <source>
        <dbReference type="ARBA" id="ARBA00022679"/>
    </source>
</evidence>
<dbReference type="PROSITE" id="PS01124">
    <property type="entry name" value="HTH_ARAC_FAMILY_2"/>
    <property type="match status" value="1"/>
</dbReference>
<evidence type="ECO:0000256" key="6">
    <source>
        <dbReference type="ARBA" id="ARBA00023015"/>
    </source>
</evidence>
<dbReference type="Gene3D" id="3.40.10.10">
    <property type="entry name" value="DNA Methylphosphotriester Repair Domain"/>
    <property type="match status" value="1"/>
</dbReference>
<dbReference type="InterPro" id="IPR014048">
    <property type="entry name" value="MethylDNA_cys_MeTrfase_DNA-bd"/>
</dbReference>
<dbReference type="SUPFAM" id="SSF46767">
    <property type="entry name" value="Methylated DNA-protein cysteine methyltransferase, C-terminal domain"/>
    <property type="match status" value="1"/>
</dbReference>
<dbReference type="InterPro" id="IPR001497">
    <property type="entry name" value="MethylDNA_cys_MeTrfase_AS"/>
</dbReference>
<dbReference type="GO" id="GO:0003677">
    <property type="term" value="F:DNA binding"/>
    <property type="evidence" value="ECO:0007669"/>
    <property type="project" value="UniProtKB-KW"/>
</dbReference>
<dbReference type="SUPFAM" id="SSF46689">
    <property type="entry name" value="Homeodomain-like"/>
    <property type="match status" value="1"/>
</dbReference>
<dbReference type="CDD" id="cd06445">
    <property type="entry name" value="ATase"/>
    <property type="match status" value="1"/>
</dbReference>
<dbReference type="Pfam" id="PF12833">
    <property type="entry name" value="HTH_18"/>
    <property type="match status" value="1"/>
</dbReference>
<feature type="domain" description="HTH araC/xylS-type" evidence="11">
    <location>
        <begin position="96"/>
        <end position="192"/>
    </location>
</feature>
<comment type="catalytic activity">
    <reaction evidence="1">
        <text>a 4-O-methyl-thymidine in DNA + L-cysteinyl-[protein] = a thymidine in DNA + S-methyl-L-cysteinyl-[protein]</text>
        <dbReference type="Rhea" id="RHEA:53428"/>
        <dbReference type="Rhea" id="RHEA-COMP:10131"/>
        <dbReference type="Rhea" id="RHEA-COMP:10132"/>
        <dbReference type="Rhea" id="RHEA-COMP:13555"/>
        <dbReference type="Rhea" id="RHEA-COMP:13556"/>
        <dbReference type="ChEBI" id="CHEBI:29950"/>
        <dbReference type="ChEBI" id="CHEBI:82612"/>
        <dbReference type="ChEBI" id="CHEBI:137386"/>
        <dbReference type="ChEBI" id="CHEBI:137387"/>
        <dbReference type="EC" id="2.1.1.63"/>
    </reaction>
</comment>
<dbReference type="InterPro" id="IPR036631">
    <property type="entry name" value="MGMT_N_sf"/>
</dbReference>
<comment type="caution">
    <text evidence="12">The sequence shown here is derived from an EMBL/GenBank/DDBJ whole genome shotgun (WGS) entry which is preliminary data.</text>
</comment>
<keyword evidence="3 12" id="KW-0489">Methyltransferase</keyword>
<dbReference type="GO" id="GO:0008168">
    <property type="term" value="F:methyltransferase activity"/>
    <property type="evidence" value="ECO:0007669"/>
    <property type="project" value="UniProtKB-KW"/>
</dbReference>
<dbReference type="GO" id="GO:0032259">
    <property type="term" value="P:methylation"/>
    <property type="evidence" value="ECO:0007669"/>
    <property type="project" value="UniProtKB-KW"/>
</dbReference>
<keyword evidence="5" id="KW-0227">DNA damage</keyword>
<dbReference type="PANTHER" id="PTHR10815">
    <property type="entry name" value="METHYLATED-DNA--PROTEIN-CYSTEINE METHYLTRANSFERASE"/>
    <property type="match status" value="1"/>
</dbReference>
<dbReference type="InterPro" id="IPR016221">
    <property type="entry name" value="Bifunct_regulatory_prot_Ada"/>
</dbReference>
<keyword evidence="9" id="KW-0234">DNA repair</keyword>
<dbReference type="RefSeq" id="WP_343893118.1">
    <property type="nucleotide sequence ID" value="NZ_BAAAFZ010000002.1"/>
</dbReference>
<dbReference type="PANTHER" id="PTHR10815:SF14">
    <property type="entry name" value="BIFUNCTIONAL TRANSCRIPTIONAL ACTIVATOR_DNA REPAIR ENZYME ADA"/>
    <property type="match status" value="1"/>
</dbReference>
<dbReference type="InterPro" id="IPR018060">
    <property type="entry name" value="HTH_AraC"/>
</dbReference>
<dbReference type="PROSITE" id="PS00374">
    <property type="entry name" value="MGMT"/>
    <property type="match status" value="1"/>
</dbReference>
<dbReference type="SUPFAM" id="SSF53155">
    <property type="entry name" value="Methylated DNA-protein cysteine methyltransferase domain"/>
    <property type="match status" value="1"/>
</dbReference>
<dbReference type="EMBL" id="BAAAFZ010000002">
    <property type="protein sequence ID" value="GAA0566477.1"/>
    <property type="molecule type" value="Genomic_DNA"/>
</dbReference>
<keyword evidence="6" id="KW-0805">Transcription regulation</keyword>
<dbReference type="SMART" id="SM00342">
    <property type="entry name" value="HTH_ARAC"/>
    <property type="match status" value="1"/>
</dbReference>
<dbReference type="InterPro" id="IPR036388">
    <property type="entry name" value="WH-like_DNA-bd_sf"/>
</dbReference>
<organism evidence="12 13">
    <name type="scientific">Craurococcus roseus</name>
    <dbReference type="NCBI Taxonomy" id="77585"/>
    <lineage>
        <taxon>Bacteria</taxon>
        <taxon>Pseudomonadati</taxon>
        <taxon>Pseudomonadota</taxon>
        <taxon>Alphaproteobacteria</taxon>
        <taxon>Acetobacterales</taxon>
        <taxon>Acetobacteraceae</taxon>
        <taxon>Craurococcus</taxon>
    </lineage>
</organism>
<reference evidence="12 13" key="1">
    <citation type="journal article" date="2019" name="Int. J. Syst. Evol. Microbiol.">
        <title>The Global Catalogue of Microorganisms (GCM) 10K type strain sequencing project: providing services to taxonomists for standard genome sequencing and annotation.</title>
        <authorList>
            <consortium name="The Broad Institute Genomics Platform"/>
            <consortium name="The Broad Institute Genome Sequencing Center for Infectious Disease"/>
            <person name="Wu L."/>
            <person name="Ma J."/>
        </authorList>
    </citation>
    <scope>NUCLEOTIDE SEQUENCE [LARGE SCALE GENOMIC DNA]</scope>
    <source>
        <strain evidence="12 13">JCM 9933</strain>
    </source>
</reference>
<evidence type="ECO:0000256" key="8">
    <source>
        <dbReference type="ARBA" id="ARBA00023163"/>
    </source>
</evidence>
<sequence length="367" mass="38966">MPDTMMSLEAPRLDAGDAARWAAVLAREASPACGPFLYAVATQGVFCRPGCPSRAPLRRNTRFYPDAMAAEADGFRACRRCDPKGERAALHADAVRAACELIERSEAMPSLAALAGRAGYARHHFLRMFRDTTGVTPRSFAESVRARRLQSLLAGGERVVDAVAGAGYGSESRVYGAPGQVLGMTPGAARRGGAGEVVRTAFADSALGPLLVGATGRGVCFIGFAEDAEALEGDLRRRFPAARVEPAGEDLAEAVRDVVGFIEEPRAALALPLDLRGTAFQRRVWEALQTIPFGETRTYGEVAESIGAPRAVRAVARACAQNHVSLAVPCHRVVGKDGDLTGYRWGVPRKRALLAKERAGRGRGGSP</sequence>
<dbReference type="NCBIfam" id="TIGR00589">
    <property type="entry name" value="ogt"/>
    <property type="match status" value="1"/>
</dbReference>
<name>A0ABN1EHF2_9PROT</name>
<keyword evidence="7" id="KW-0010">Activator</keyword>
<protein>
    <submittedName>
        <fullName evidence="12">Bifunctional DNA-binding transcriptional regulator/O6-methylguanine-DNA methyltransferase Ada</fullName>
    </submittedName>
</protein>